<gene>
    <name evidence="2" type="ORF">EMA8858_00836</name>
</gene>
<dbReference type="EMBL" id="CAKLPY010000001">
    <property type="protein sequence ID" value="CAH0994724.1"/>
    <property type="molecule type" value="Genomic_DNA"/>
</dbReference>
<comment type="caution">
    <text evidence="2">The sequence shown here is derived from an EMBL/GenBank/DDBJ whole genome shotgun (WGS) entry which is preliminary data.</text>
</comment>
<keyword evidence="1" id="KW-0812">Transmembrane</keyword>
<reference evidence="2" key="1">
    <citation type="submission" date="2021-12" db="EMBL/GenBank/DDBJ databases">
        <authorList>
            <person name="Rodrigo-Torres L."/>
            <person name="Arahal R. D."/>
            <person name="Lucena T."/>
        </authorList>
    </citation>
    <scope>NUCLEOTIDE SEQUENCE</scope>
    <source>
        <strain evidence="2">CECT 8858</strain>
    </source>
</reference>
<evidence type="ECO:0000256" key="1">
    <source>
        <dbReference type="SAM" id="Phobius"/>
    </source>
</evidence>
<dbReference type="Proteomes" id="UP000837932">
    <property type="component" value="Unassembled WGS sequence"/>
</dbReference>
<keyword evidence="1" id="KW-0472">Membrane</keyword>
<accession>A0ABM9ALS9</accession>
<dbReference type="RefSeq" id="WP_238804735.1">
    <property type="nucleotide sequence ID" value="NZ_CAKLPY010000001.1"/>
</dbReference>
<name>A0ABM9ALS9_9BACT</name>
<organism evidence="2 3">
    <name type="scientific">Emticicia aquatica</name>
    <dbReference type="NCBI Taxonomy" id="1681835"/>
    <lineage>
        <taxon>Bacteria</taxon>
        <taxon>Pseudomonadati</taxon>
        <taxon>Bacteroidota</taxon>
        <taxon>Cytophagia</taxon>
        <taxon>Cytophagales</taxon>
        <taxon>Leadbetterellaceae</taxon>
        <taxon>Emticicia</taxon>
    </lineage>
</organism>
<protein>
    <submittedName>
        <fullName evidence="2">Uncharacterized protein</fullName>
    </submittedName>
</protein>
<evidence type="ECO:0000313" key="2">
    <source>
        <dbReference type="EMBL" id="CAH0994724.1"/>
    </source>
</evidence>
<sequence length="142" mass="16291">MATIIADKPFEKELLPLFTNKAPFQLPAEWKEFIVKISPLIMLILVPLTVFAIGITAILSIFSTISLNPMWSIATITTMVSLICSLIAIKGLIDRKRAGWVWSYYAFILFFISDLLHFHFIDAAFTFLISGFFLFQVREFYK</sequence>
<feature type="transmembrane region" description="Helical" evidence="1">
    <location>
        <begin position="71"/>
        <end position="89"/>
    </location>
</feature>
<feature type="transmembrane region" description="Helical" evidence="1">
    <location>
        <begin position="40"/>
        <end position="65"/>
    </location>
</feature>
<keyword evidence="1" id="KW-1133">Transmembrane helix</keyword>
<evidence type="ECO:0000313" key="3">
    <source>
        <dbReference type="Proteomes" id="UP000837932"/>
    </source>
</evidence>
<feature type="transmembrane region" description="Helical" evidence="1">
    <location>
        <begin position="101"/>
        <end position="118"/>
    </location>
</feature>
<keyword evidence="3" id="KW-1185">Reference proteome</keyword>
<proteinExistence type="predicted"/>